<dbReference type="FunFam" id="3.40.50.300:FF:000285">
    <property type="entry name" value="Sporulation initiation inhibitor Soj"/>
    <property type="match status" value="1"/>
</dbReference>
<evidence type="ECO:0000259" key="1">
    <source>
        <dbReference type="Pfam" id="PF13614"/>
    </source>
</evidence>
<dbReference type="Gene3D" id="3.40.50.300">
    <property type="entry name" value="P-loop containing nucleotide triphosphate hydrolases"/>
    <property type="match status" value="1"/>
</dbReference>
<dbReference type="EMBL" id="CP023154">
    <property type="protein sequence ID" value="QEK78238.1"/>
    <property type="molecule type" value="Genomic_DNA"/>
</dbReference>
<dbReference type="OrthoDB" id="36110at2157"/>
<feature type="domain" description="AAA" evidence="1">
    <location>
        <begin position="4"/>
        <end position="178"/>
    </location>
</feature>
<dbReference type="InterPro" id="IPR025669">
    <property type="entry name" value="AAA_dom"/>
</dbReference>
<dbReference type="GeneID" id="13302338"/>
<dbReference type="InterPro" id="IPR050678">
    <property type="entry name" value="DNA_Partitioning_ATPase"/>
</dbReference>
<accession>A0A5C0XPW2</accession>
<dbReference type="CDD" id="cd02042">
    <property type="entry name" value="ParAB_family"/>
    <property type="match status" value="1"/>
</dbReference>
<proteinExistence type="predicted"/>
<dbReference type="RefSeq" id="WP_011011643.1">
    <property type="nucleotide sequence ID" value="NC_003413.1"/>
</dbReference>
<dbReference type="Proteomes" id="UP000324354">
    <property type="component" value="Chromosome"/>
</dbReference>
<dbReference type="PANTHER" id="PTHR13696:SF99">
    <property type="entry name" value="COBYRINIC ACID AC-DIAMIDE SYNTHASE"/>
    <property type="match status" value="1"/>
</dbReference>
<dbReference type="SUPFAM" id="SSF52540">
    <property type="entry name" value="P-loop containing nucleoside triphosphate hydrolases"/>
    <property type="match status" value="1"/>
</dbReference>
<protein>
    <submittedName>
        <fullName evidence="2">ParA family protein</fullName>
    </submittedName>
</protein>
<evidence type="ECO:0000313" key="2">
    <source>
        <dbReference type="EMBL" id="QEK78238.1"/>
    </source>
</evidence>
<dbReference type="InterPro" id="IPR027417">
    <property type="entry name" value="P-loop_NTPase"/>
</dbReference>
<dbReference type="PIRSF" id="PIRSF009320">
    <property type="entry name" value="Nuc_binding_HP_1000"/>
    <property type="match status" value="1"/>
</dbReference>
<dbReference type="PANTHER" id="PTHR13696">
    <property type="entry name" value="P-LOOP CONTAINING NUCLEOSIDE TRIPHOSPHATE HYDROLASE"/>
    <property type="match status" value="1"/>
</dbReference>
<organism evidence="2 3">
    <name type="scientific">Pyrococcus furiosus (strain ATCC 43587 / DSM 3638 / JCM 8422 / Vc1)</name>
    <dbReference type="NCBI Taxonomy" id="186497"/>
    <lineage>
        <taxon>Archaea</taxon>
        <taxon>Methanobacteriati</taxon>
        <taxon>Methanobacteriota</taxon>
        <taxon>Thermococci</taxon>
        <taxon>Thermococcales</taxon>
        <taxon>Thermococcaceae</taxon>
        <taxon>Pyrococcus</taxon>
    </lineage>
</organism>
<gene>
    <name evidence="2" type="ORF">PFDSM3638_02625</name>
</gene>
<dbReference type="Pfam" id="PF13614">
    <property type="entry name" value="AAA_31"/>
    <property type="match status" value="1"/>
</dbReference>
<dbReference type="AlphaFoldDB" id="A0A5C0XPW2"/>
<dbReference type="GeneID" id="41712328"/>
<evidence type="ECO:0000313" key="3">
    <source>
        <dbReference type="Proteomes" id="UP000324354"/>
    </source>
</evidence>
<reference evidence="2 3" key="1">
    <citation type="submission" date="2017-08" db="EMBL/GenBank/DDBJ databases">
        <title>Resequencing and Reannotation of the genome of Pyrococcus furiosus type strain DSM3638.</title>
        <authorList>
            <person name="Reichelt R.M."/>
            <person name="Bunk B."/>
        </authorList>
    </citation>
    <scope>NUCLEOTIDE SEQUENCE [LARGE SCALE GENOMIC DNA]</scope>
    <source>
        <strain evidence="2 3">DSM 3638</strain>
    </source>
</reference>
<name>A0A5C0XPW2_PYRFU</name>
<sequence length="258" mass="28984">MGVVVSIANQKGGVGKTTITLNLGYALSKMGKKVLLVDVDPQFNLTFALIGMDVINYSDKNVGTLMTKESSIEDTIVEINQNLHLIPSHLMLASKEIEIINTYNRERRLEKALKPVFPEYDYILIDNPPSMGVFLVNSLTASDFVLIPLELSYFGVIGMQLMFNLMKMIREETNDSLRLMGIVPNKFTKQTRVPQMRLKELKELYPEAPILPTIPKSISIEKAQGEGKSIFEYEPNGKASRAFEKLAREVVRIAEGEE</sequence>